<sequence length="192" mass="22386">MSNTKTKTTTTTTENKPPPKEQPEQKIKAKPPLNCGEDRMVTKVPEPIRRPMEHSLLFPDNSLYPDHIKLREHLKNQGLIAKEDLITILKLSRNILKKEDNLLYIESPIIIFGDLHGQFYDLLHFIYTCGDCDPEKNKYLFLGDYVDRGMFGIETVTYLLALKICFPKGCFLLRGMVKFFVFFFFVFPFLLF</sequence>
<evidence type="ECO:0000256" key="1">
    <source>
        <dbReference type="SAM" id="MobiDB-lite"/>
    </source>
</evidence>
<evidence type="ECO:0000313" key="5">
    <source>
        <dbReference type="Proteomes" id="UP001150062"/>
    </source>
</evidence>
<feature type="transmembrane region" description="Helical" evidence="2">
    <location>
        <begin position="171"/>
        <end position="191"/>
    </location>
</feature>
<dbReference type="InterPro" id="IPR043360">
    <property type="entry name" value="PP2B"/>
</dbReference>
<dbReference type="SUPFAM" id="SSF56300">
    <property type="entry name" value="Metallo-dependent phosphatases"/>
    <property type="match status" value="1"/>
</dbReference>
<dbReference type="Pfam" id="PF00149">
    <property type="entry name" value="Metallophos"/>
    <property type="match status" value="1"/>
</dbReference>
<feature type="compositionally biased region" description="Basic and acidic residues" evidence="1">
    <location>
        <begin position="17"/>
        <end position="27"/>
    </location>
</feature>
<organism evidence="4 5">
    <name type="scientific">Anaeramoeba flamelloides</name>
    <dbReference type="NCBI Taxonomy" id="1746091"/>
    <lineage>
        <taxon>Eukaryota</taxon>
        <taxon>Metamonada</taxon>
        <taxon>Anaeramoebidae</taxon>
        <taxon>Anaeramoeba</taxon>
    </lineage>
</organism>
<feature type="region of interest" description="Disordered" evidence="1">
    <location>
        <begin position="1"/>
        <end position="35"/>
    </location>
</feature>
<evidence type="ECO:0000256" key="2">
    <source>
        <dbReference type="SAM" id="Phobius"/>
    </source>
</evidence>
<feature type="domain" description="Serine/threonine specific protein phosphatases" evidence="3">
    <location>
        <begin position="80"/>
        <end position="190"/>
    </location>
</feature>
<name>A0ABQ8ZCH2_9EUKA</name>
<dbReference type="PANTHER" id="PTHR45673">
    <property type="entry name" value="SERINE/THREONINE-PROTEIN PHOSPHATASE 2B CATALYTIC SUBUNIT 1-RELATED"/>
    <property type="match status" value="1"/>
</dbReference>
<keyword evidence="2" id="KW-1133">Transmembrane helix</keyword>
<protein>
    <recommendedName>
        <fullName evidence="3">Serine/threonine specific protein phosphatases domain-containing protein</fullName>
    </recommendedName>
</protein>
<reference evidence="4" key="1">
    <citation type="submission" date="2022-08" db="EMBL/GenBank/DDBJ databases">
        <title>Novel sulfate-reducing endosymbionts in the free-living metamonad Anaeramoeba.</title>
        <authorList>
            <person name="Jerlstrom-Hultqvist J."/>
            <person name="Cepicka I."/>
            <person name="Gallot-Lavallee L."/>
            <person name="Salas-Leiva D."/>
            <person name="Curtis B.A."/>
            <person name="Zahonova K."/>
            <person name="Pipaliya S."/>
            <person name="Dacks J."/>
            <person name="Roger A.J."/>
        </authorList>
    </citation>
    <scope>NUCLEOTIDE SEQUENCE</scope>
    <source>
        <strain evidence="4">Schooner1</strain>
    </source>
</reference>
<dbReference type="InterPro" id="IPR004843">
    <property type="entry name" value="Calcineurin-like_PHP"/>
</dbReference>
<dbReference type="Gene3D" id="3.60.21.10">
    <property type="match status" value="1"/>
</dbReference>
<evidence type="ECO:0000259" key="3">
    <source>
        <dbReference type="SMART" id="SM00156"/>
    </source>
</evidence>
<accession>A0ABQ8ZCH2</accession>
<dbReference type="InterPro" id="IPR029052">
    <property type="entry name" value="Metallo-depent_PP-like"/>
</dbReference>
<dbReference type="InterPro" id="IPR006186">
    <property type="entry name" value="Ser/Thr-sp_prot-phosphatase"/>
</dbReference>
<feature type="compositionally biased region" description="Low complexity" evidence="1">
    <location>
        <begin position="1"/>
        <end position="15"/>
    </location>
</feature>
<keyword evidence="2" id="KW-0812">Transmembrane</keyword>
<dbReference type="Proteomes" id="UP001150062">
    <property type="component" value="Unassembled WGS sequence"/>
</dbReference>
<dbReference type="PRINTS" id="PR00114">
    <property type="entry name" value="STPHPHTASE"/>
</dbReference>
<dbReference type="EMBL" id="JAOAOG010000018">
    <property type="protein sequence ID" value="KAJ6254600.1"/>
    <property type="molecule type" value="Genomic_DNA"/>
</dbReference>
<dbReference type="SMART" id="SM00156">
    <property type="entry name" value="PP2Ac"/>
    <property type="match status" value="1"/>
</dbReference>
<gene>
    <name evidence="4" type="ORF">M0813_12202</name>
</gene>
<proteinExistence type="predicted"/>
<comment type="caution">
    <text evidence="4">The sequence shown here is derived from an EMBL/GenBank/DDBJ whole genome shotgun (WGS) entry which is preliminary data.</text>
</comment>
<keyword evidence="2" id="KW-0472">Membrane</keyword>
<evidence type="ECO:0000313" key="4">
    <source>
        <dbReference type="EMBL" id="KAJ6254600.1"/>
    </source>
</evidence>
<keyword evidence="5" id="KW-1185">Reference proteome</keyword>